<keyword evidence="2" id="KW-0521">NADP</keyword>
<sequence length="161" mass="17923">MSIERVAVVGVTAVTRSRNKVQKYAQNIGIEELEYLAPEKFDQLIKIFETQDAVVSVVGPAAITAQRPLIEAAEKAGVKHIIPSTFCSMGGEPRSRELPGYENKHDLQDWLKEKYPSTKKTPITWTTVNPGAFIDLILNSPFLVDFEIRKCQSSGTMATRN</sequence>
<dbReference type="EMBL" id="JAVRRF010000055">
    <property type="protein sequence ID" value="KAK5048472.1"/>
    <property type="molecule type" value="Genomic_DNA"/>
</dbReference>
<proteinExistence type="inferred from homology"/>
<feature type="domain" description="NAD(P)-binding" evidence="4">
    <location>
        <begin position="10"/>
        <end position="135"/>
    </location>
</feature>
<dbReference type="SUPFAM" id="SSF51735">
    <property type="entry name" value="NAD(P)-binding Rossmann-fold domains"/>
    <property type="match status" value="1"/>
</dbReference>
<gene>
    <name evidence="5" type="ORF">LTR69_011340</name>
</gene>
<dbReference type="InterPro" id="IPR051609">
    <property type="entry name" value="NmrA/Isoflavone_reductase-like"/>
</dbReference>
<keyword evidence="3" id="KW-0560">Oxidoreductase</keyword>
<accession>A0ABR0IUH5</accession>
<evidence type="ECO:0000313" key="6">
    <source>
        <dbReference type="Proteomes" id="UP001345691"/>
    </source>
</evidence>
<comment type="similarity">
    <text evidence="1">Belongs to the NmrA-type oxidoreductase family. Isoflavone reductase subfamily.</text>
</comment>
<evidence type="ECO:0000256" key="3">
    <source>
        <dbReference type="ARBA" id="ARBA00023002"/>
    </source>
</evidence>
<dbReference type="InterPro" id="IPR036291">
    <property type="entry name" value="NAD(P)-bd_dom_sf"/>
</dbReference>
<protein>
    <recommendedName>
        <fullName evidence="4">NAD(P)-binding domain-containing protein</fullName>
    </recommendedName>
</protein>
<evidence type="ECO:0000256" key="2">
    <source>
        <dbReference type="ARBA" id="ARBA00022857"/>
    </source>
</evidence>
<evidence type="ECO:0000259" key="4">
    <source>
        <dbReference type="Pfam" id="PF13460"/>
    </source>
</evidence>
<organism evidence="5 6">
    <name type="scientific">Exophiala sideris</name>
    <dbReference type="NCBI Taxonomy" id="1016849"/>
    <lineage>
        <taxon>Eukaryota</taxon>
        <taxon>Fungi</taxon>
        <taxon>Dikarya</taxon>
        <taxon>Ascomycota</taxon>
        <taxon>Pezizomycotina</taxon>
        <taxon>Eurotiomycetes</taxon>
        <taxon>Chaetothyriomycetidae</taxon>
        <taxon>Chaetothyriales</taxon>
        <taxon>Herpotrichiellaceae</taxon>
        <taxon>Exophiala</taxon>
    </lineage>
</organism>
<evidence type="ECO:0000256" key="1">
    <source>
        <dbReference type="ARBA" id="ARBA00005725"/>
    </source>
</evidence>
<dbReference type="PANTHER" id="PTHR47706:SF9">
    <property type="entry name" value="NMRA-LIKE DOMAIN-CONTAINING PROTEIN-RELATED"/>
    <property type="match status" value="1"/>
</dbReference>
<reference evidence="5 6" key="1">
    <citation type="submission" date="2023-08" db="EMBL/GenBank/DDBJ databases">
        <title>Black Yeasts Isolated from many extreme environments.</title>
        <authorList>
            <person name="Coleine C."/>
            <person name="Stajich J.E."/>
            <person name="Selbmann L."/>
        </authorList>
    </citation>
    <scope>NUCLEOTIDE SEQUENCE [LARGE SCALE GENOMIC DNA]</scope>
    <source>
        <strain evidence="5 6">CCFEE 6328</strain>
    </source>
</reference>
<dbReference type="InterPro" id="IPR016040">
    <property type="entry name" value="NAD(P)-bd_dom"/>
</dbReference>
<dbReference type="Gene3D" id="3.40.50.720">
    <property type="entry name" value="NAD(P)-binding Rossmann-like Domain"/>
    <property type="match status" value="1"/>
</dbReference>
<dbReference type="Proteomes" id="UP001345691">
    <property type="component" value="Unassembled WGS sequence"/>
</dbReference>
<dbReference type="Pfam" id="PF13460">
    <property type="entry name" value="NAD_binding_10"/>
    <property type="match status" value="1"/>
</dbReference>
<evidence type="ECO:0000313" key="5">
    <source>
        <dbReference type="EMBL" id="KAK5048472.1"/>
    </source>
</evidence>
<dbReference type="PANTHER" id="PTHR47706">
    <property type="entry name" value="NMRA-LIKE FAMILY PROTEIN"/>
    <property type="match status" value="1"/>
</dbReference>
<keyword evidence="6" id="KW-1185">Reference proteome</keyword>
<comment type="caution">
    <text evidence="5">The sequence shown here is derived from an EMBL/GenBank/DDBJ whole genome shotgun (WGS) entry which is preliminary data.</text>
</comment>
<name>A0ABR0IUH5_9EURO</name>